<dbReference type="STRING" id="1082479.SAMN05216241_106132"/>
<evidence type="ECO:0000256" key="1">
    <source>
        <dbReference type="ARBA" id="ARBA00022723"/>
    </source>
</evidence>
<dbReference type="Proteomes" id="UP000199415">
    <property type="component" value="Unassembled WGS sequence"/>
</dbReference>
<dbReference type="CDD" id="cd09999">
    <property type="entry name" value="Arginase-like_1"/>
    <property type="match status" value="1"/>
</dbReference>
<dbReference type="EMBL" id="FNCE01000006">
    <property type="protein sequence ID" value="SDG18348.1"/>
    <property type="molecule type" value="Genomic_DNA"/>
</dbReference>
<gene>
    <name evidence="5" type="ORF">SAMN05216241_106132</name>
</gene>
<evidence type="ECO:0000256" key="4">
    <source>
        <dbReference type="PROSITE-ProRule" id="PRU00742"/>
    </source>
</evidence>
<name>A0A1G7S5S2_9PROT</name>
<dbReference type="AlphaFoldDB" id="A0A1G7S5S2"/>
<dbReference type="InterPro" id="IPR006035">
    <property type="entry name" value="Ureohydrolase"/>
</dbReference>
<dbReference type="PANTHER" id="PTHR43782:SF3">
    <property type="entry name" value="ARGINASE"/>
    <property type="match status" value="1"/>
</dbReference>
<dbReference type="GO" id="GO:0030145">
    <property type="term" value="F:manganese ion binding"/>
    <property type="evidence" value="ECO:0007669"/>
    <property type="project" value="TreeGrafter"/>
</dbReference>
<evidence type="ECO:0000256" key="2">
    <source>
        <dbReference type="ARBA" id="ARBA00022801"/>
    </source>
</evidence>
<reference evidence="5 6" key="1">
    <citation type="submission" date="2016-10" db="EMBL/GenBank/DDBJ databases">
        <authorList>
            <person name="de Groot N.N."/>
        </authorList>
    </citation>
    <scope>NUCLEOTIDE SEQUENCE [LARGE SCALE GENOMIC DNA]</scope>
    <source>
        <strain evidence="5 6">DSM 25584</strain>
    </source>
</reference>
<dbReference type="OrthoDB" id="9788689at2"/>
<keyword evidence="2" id="KW-0378">Hydrolase</keyword>
<keyword evidence="1" id="KW-0479">Metal-binding</keyword>
<dbReference type="RefSeq" id="WP_090020171.1">
    <property type="nucleotide sequence ID" value="NZ_FNCE01000006.1"/>
</dbReference>
<sequence>MTVALIQLPYDSGHRETRMGRGPGHLVAAGAPERIRAAGEEPVPAAIHSDHCLTAEIATGFELAGKLAGEVTRARRDGAWPLVLAGNCLSAVGAVAGLHEVPRLGVIWLDAHGDLNTPETTLTGFLDGMALGVTVGWCFRALAKTVPGFEAVEADRILHAGGRAWDAGERALFTNSGMGEVPGREWAERGLLAMEPPLSALARQVDAVYLHIDMDVHDAGALRANPFASAGGPSAAQVRTGVQRIAEQVPIVGAGITALDPACDTDGAASEAALELIGMLATRRA</sequence>
<dbReference type="Pfam" id="PF00491">
    <property type="entry name" value="Arginase"/>
    <property type="match status" value="1"/>
</dbReference>
<evidence type="ECO:0000313" key="6">
    <source>
        <dbReference type="Proteomes" id="UP000199415"/>
    </source>
</evidence>
<organism evidence="5 6">
    <name type="scientific">Limimonas halophila</name>
    <dbReference type="NCBI Taxonomy" id="1082479"/>
    <lineage>
        <taxon>Bacteria</taxon>
        <taxon>Pseudomonadati</taxon>
        <taxon>Pseudomonadota</taxon>
        <taxon>Alphaproteobacteria</taxon>
        <taxon>Rhodospirillales</taxon>
        <taxon>Rhodovibrionaceae</taxon>
        <taxon>Limimonas</taxon>
    </lineage>
</organism>
<protein>
    <submittedName>
        <fullName evidence="5">Arginase</fullName>
    </submittedName>
</protein>
<evidence type="ECO:0000256" key="3">
    <source>
        <dbReference type="ARBA" id="ARBA00023211"/>
    </source>
</evidence>
<dbReference type="GO" id="GO:0005829">
    <property type="term" value="C:cytosol"/>
    <property type="evidence" value="ECO:0007669"/>
    <property type="project" value="TreeGrafter"/>
</dbReference>
<proteinExistence type="inferred from homology"/>
<dbReference type="SUPFAM" id="SSF52768">
    <property type="entry name" value="Arginase/deacetylase"/>
    <property type="match status" value="1"/>
</dbReference>
<dbReference type="Gene3D" id="3.40.800.10">
    <property type="entry name" value="Ureohydrolase domain"/>
    <property type="match status" value="1"/>
</dbReference>
<dbReference type="PROSITE" id="PS51409">
    <property type="entry name" value="ARGINASE_2"/>
    <property type="match status" value="1"/>
</dbReference>
<dbReference type="GO" id="GO:0004053">
    <property type="term" value="F:arginase activity"/>
    <property type="evidence" value="ECO:0007669"/>
    <property type="project" value="TreeGrafter"/>
</dbReference>
<comment type="similarity">
    <text evidence="4">Belongs to the arginase family.</text>
</comment>
<accession>A0A1G7S5S2</accession>
<keyword evidence="3" id="KW-0464">Manganese</keyword>
<dbReference type="PANTHER" id="PTHR43782">
    <property type="entry name" value="ARGINASE"/>
    <property type="match status" value="1"/>
</dbReference>
<keyword evidence="6" id="KW-1185">Reference proteome</keyword>
<evidence type="ECO:0000313" key="5">
    <source>
        <dbReference type="EMBL" id="SDG18348.1"/>
    </source>
</evidence>
<dbReference type="InterPro" id="IPR023696">
    <property type="entry name" value="Ureohydrolase_dom_sf"/>
</dbReference>